<dbReference type="InterPro" id="IPR017127">
    <property type="entry name" value="Ribosome_uL3_MTase"/>
</dbReference>
<dbReference type="Proteomes" id="UP000219329">
    <property type="component" value="Unassembled WGS sequence"/>
</dbReference>
<organism evidence="5 6">
    <name type="scientific">OM182 bacterium MED-G28</name>
    <dbReference type="NCBI Taxonomy" id="1986256"/>
    <lineage>
        <taxon>Bacteria</taxon>
        <taxon>Pseudomonadati</taxon>
        <taxon>Pseudomonadota</taxon>
        <taxon>Gammaproteobacteria</taxon>
        <taxon>OMG group</taxon>
        <taxon>OM182 clade</taxon>
    </lineage>
</organism>
<gene>
    <name evidence="5" type="ORF">CNF02_00935</name>
</gene>
<evidence type="ECO:0000256" key="1">
    <source>
        <dbReference type="ARBA" id="ARBA00022603"/>
    </source>
</evidence>
<proteinExistence type="predicted"/>
<dbReference type="InterPro" id="IPR002052">
    <property type="entry name" value="DNA_methylase_N6_adenine_CS"/>
</dbReference>
<dbReference type="GO" id="GO:0036009">
    <property type="term" value="F:protein-glutamine N-methyltransferase activity"/>
    <property type="evidence" value="ECO:0007669"/>
    <property type="project" value="InterPro"/>
</dbReference>
<dbReference type="InterPro" id="IPR004556">
    <property type="entry name" value="HemK-like"/>
</dbReference>
<dbReference type="PIRSF" id="PIRSF037167">
    <property type="entry name" value="Mtase_YfcB_prd"/>
    <property type="match status" value="1"/>
</dbReference>
<keyword evidence="3" id="KW-0949">S-adenosyl-L-methionine</keyword>
<dbReference type="GO" id="GO:0005840">
    <property type="term" value="C:ribosome"/>
    <property type="evidence" value="ECO:0007669"/>
    <property type="project" value="UniProtKB-KW"/>
</dbReference>
<evidence type="ECO:0000313" key="5">
    <source>
        <dbReference type="EMBL" id="PDH35315.1"/>
    </source>
</evidence>
<keyword evidence="1 5" id="KW-0489">Methyltransferase</keyword>
<dbReference type="EMBL" id="NTJZ01000001">
    <property type="protein sequence ID" value="PDH35315.1"/>
    <property type="molecule type" value="Genomic_DNA"/>
</dbReference>
<dbReference type="InterPro" id="IPR029063">
    <property type="entry name" value="SAM-dependent_MTases_sf"/>
</dbReference>
<evidence type="ECO:0000256" key="2">
    <source>
        <dbReference type="ARBA" id="ARBA00022679"/>
    </source>
</evidence>
<dbReference type="PANTHER" id="PTHR47806">
    <property type="entry name" value="50S RIBOSOMAL PROTEIN L3 GLUTAMINE METHYLTRANSFERASE"/>
    <property type="match status" value="1"/>
</dbReference>
<dbReference type="PROSITE" id="PS00092">
    <property type="entry name" value="N6_MTASE"/>
    <property type="match status" value="1"/>
</dbReference>
<dbReference type="InterPro" id="IPR007848">
    <property type="entry name" value="Small_mtfrase_dom"/>
</dbReference>
<keyword evidence="2 5" id="KW-0808">Transferase</keyword>
<dbReference type="SUPFAM" id="SSF53335">
    <property type="entry name" value="S-adenosyl-L-methionine-dependent methyltransferases"/>
    <property type="match status" value="1"/>
</dbReference>
<dbReference type="GO" id="GO:0005829">
    <property type="term" value="C:cytosol"/>
    <property type="evidence" value="ECO:0007669"/>
    <property type="project" value="TreeGrafter"/>
</dbReference>
<protein>
    <submittedName>
        <fullName evidence="5">50S ribosomal protein L3 N(5)-glutamine methyltransferase</fullName>
    </submittedName>
</protein>
<dbReference type="AlphaFoldDB" id="A0A2A5WFI8"/>
<sequence length="293" mass="32693">MLDLISYINNVSSQFESAELFFGHGTDNAFDEAVFLVYGMLGLNFYYELDEVNRELKESEISMINEKVRQRIEKHEPVAYLLKQTLFAGLNFNCDERALIPRSPIAELILNGFHPLLSSTPKRVLDLCTGSGCIGIAIANQFNECDVDLADIDESALELASSNVVLHGFGNRVATFQSDLFENLEGLYDLIVCNPPYISTYEYENLPEEYMAEPVLGLVGEERGLAIPLRVLREAAKYLQPAGLLILEVGFSNELLSQRLAGVPIRWLEFENGGEGVLAMDSGELQQYSGEFN</sequence>
<name>A0A2A5WFI8_9GAMM</name>
<evidence type="ECO:0000259" key="4">
    <source>
        <dbReference type="Pfam" id="PF05175"/>
    </source>
</evidence>
<keyword evidence="5" id="KW-0689">Ribosomal protein</keyword>
<feature type="domain" description="Methyltransferase small" evidence="4">
    <location>
        <begin position="120"/>
        <end position="200"/>
    </location>
</feature>
<accession>A0A2A5WFI8</accession>
<dbReference type="GO" id="GO:0032259">
    <property type="term" value="P:methylation"/>
    <property type="evidence" value="ECO:0007669"/>
    <property type="project" value="UniProtKB-KW"/>
</dbReference>
<reference evidence="5 6" key="1">
    <citation type="submission" date="2017-08" db="EMBL/GenBank/DDBJ databases">
        <title>Fine stratification of microbial communities through a metagenomic profile of the photic zone.</title>
        <authorList>
            <person name="Haro-Moreno J.M."/>
            <person name="Lopez-Perez M."/>
            <person name="De La Torre J."/>
            <person name="Picazo A."/>
            <person name="Camacho A."/>
            <person name="Rodriguez-Valera F."/>
        </authorList>
    </citation>
    <scope>NUCLEOTIDE SEQUENCE [LARGE SCALE GENOMIC DNA]</scope>
    <source>
        <strain evidence="5">MED-G28</strain>
    </source>
</reference>
<dbReference type="Pfam" id="PF05175">
    <property type="entry name" value="MTS"/>
    <property type="match status" value="1"/>
</dbReference>
<dbReference type="NCBIfam" id="TIGR00536">
    <property type="entry name" value="hemK_fam"/>
    <property type="match status" value="1"/>
</dbReference>
<dbReference type="Gene3D" id="1.10.8.10">
    <property type="entry name" value="DNA helicase RuvA subunit, C-terminal domain"/>
    <property type="match status" value="1"/>
</dbReference>
<evidence type="ECO:0000256" key="3">
    <source>
        <dbReference type="ARBA" id="ARBA00022691"/>
    </source>
</evidence>
<dbReference type="CDD" id="cd02440">
    <property type="entry name" value="AdoMet_MTases"/>
    <property type="match status" value="1"/>
</dbReference>
<comment type="caution">
    <text evidence="5">The sequence shown here is derived from an EMBL/GenBank/DDBJ whole genome shotgun (WGS) entry which is preliminary data.</text>
</comment>
<dbReference type="PANTHER" id="PTHR47806:SF1">
    <property type="entry name" value="RIBOSOMAL PROTEIN UL3 GLUTAMINE METHYLTRANSFERASE"/>
    <property type="match status" value="1"/>
</dbReference>
<dbReference type="GO" id="GO:0003676">
    <property type="term" value="F:nucleic acid binding"/>
    <property type="evidence" value="ECO:0007669"/>
    <property type="project" value="InterPro"/>
</dbReference>
<evidence type="ECO:0000313" key="6">
    <source>
        <dbReference type="Proteomes" id="UP000219329"/>
    </source>
</evidence>
<dbReference type="NCBIfam" id="TIGR03533">
    <property type="entry name" value="L3_gln_methyl"/>
    <property type="match status" value="1"/>
</dbReference>
<keyword evidence="5" id="KW-0687">Ribonucleoprotein</keyword>
<dbReference type="Gene3D" id="3.40.50.150">
    <property type="entry name" value="Vaccinia Virus protein VP39"/>
    <property type="match status" value="1"/>
</dbReference>